<evidence type="ECO:0000313" key="3">
    <source>
        <dbReference type="Proteomes" id="UP001623330"/>
    </source>
</evidence>
<dbReference type="PANTHER" id="PTHR14534">
    <property type="entry name" value="VACUOLAR IMPORT AND DEGRADATION PROTEIN 24"/>
    <property type="match status" value="1"/>
</dbReference>
<evidence type="ECO:0000313" key="2">
    <source>
        <dbReference type="EMBL" id="KAL3228991.1"/>
    </source>
</evidence>
<accession>A0ABR4NMF2</accession>
<sequence length="331" mass="38805">MPSEESIIHLTEEFQDLGFEYINSSDIEPSDAISEELLRNLLQMPKLYGTIIENISAPYDNYYFLSLDEINKKNDGAEEDEDNDDDDEINLQSRNRMSYVPVTKRYTPTFFKPGRLFSGFQECADKKYPSRMEILSVDIFITNERTTVLTPHFTGTLTIENLGPDVKEIKTYFEGYIINYKQFGLFSSEWADEPYLRDYICGDHIDLIHWGLFPPFSYLFRDCFVKEDAITTPLLNIATIKENIVEKCKRIKEISEQRYLFMKLKEKFFIPEEVVVKNISHDGLYYLCHDQQEGNIFGFYHSNRGEVYQRLDINPIIKPLVEEGNSSFEFN</sequence>
<organism evidence="2 3">
    <name type="scientific">Nakaseomyces bracarensis</name>
    <dbReference type="NCBI Taxonomy" id="273131"/>
    <lineage>
        <taxon>Eukaryota</taxon>
        <taxon>Fungi</taxon>
        <taxon>Dikarya</taxon>
        <taxon>Ascomycota</taxon>
        <taxon>Saccharomycotina</taxon>
        <taxon>Saccharomycetes</taxon>
        <taxon>Saccharomycetales</taxon>
        <taxon>Saccharomycetaceae</taxon>
        <taxon>Nakaseomyces</taxon>
    </lineage>
</organism>
<keyword evidence="3" id="KW-1185">Reference proteome</keyword>
<dbReference type="Proteomes" id="UP001623330">
    <property type="component" value="Unassembled WGS sequence"/>
</dbReference>
<dbReference type="PANTHER" id="PTHR14534:SF3">
    <property type="entry name" value="GID COMPLEX SUBUNIT 4 HOMOLOG"/>
    <property type="match status" value="1"/>
</dbReference>
<comment type="caution">
    <text evidence="2">The sequence shown here is derived from an EMBL/GenBank/DDBJ whole genome shotgun (WGS) entry which is preliminary data.</text>
</comment>
<gene>
    <name evidence="2" type="ORF">RNJ44_02078</name>
</gene>
<name>A0ABR4NMF2_9SACH</name>
<evidence type="ECO:0000256" key="1">
    <source>
        <dbReference type="ARBA" id="ARBA00061469"/>
    </source>
</evidence>
<comment type="similarity">
    <text evidence="1">Belongs to the GID4/VID24 family.</text>
</comment>
<reference evidence="2 3" key="1">
    <citation type="submission" date="2024-05" db="EMBL/GenBank/DDBJ databases">
        <title>Long read based assembly of the Candida bracarensis genome reveals expanded adhesin content.</title>
        <authorList>
            <person name="Marcet-Houben M."/>
            <person name="Ksiezopolska E."/>
            <person name="Gabaldon T."/>
        </authorList>
    </citation>
    <scope>NUCLEOTIDE SEQUENCE [LARGE SCALE GENOMIC DNA]</scope>
    <source>
        <strain evidence="2 3">CBM6</strain>
    </source>
</reference>
<protein>
    <submittedName>
        <fullName evidence="2">Uncharacterized protein</fullName>
    </submittedName>
</protein>
<dbReference type="Pfam" id="PF09783">
    <property type="entry name" value="Vac_ImportDeg"/>
    <property type="match status" value="1"/>
</dbReference>
<dbReference type="InterPro" id="IPR018618">
    <property type="entry name" value="GID4/10-like"/>
</dbReference>
<dbReference type="EMBL" id="JBEVYD010000012">
    <property type="protein sequence ID" value="KAL3228991.1"/>
    <property type="molecule type" value="Genomic_DNA"/>
</dbReference>
<proteinExistence type="inferred from homology"/>